<keyword evidence="2" id="KW-1185">Reference proteome</keyword>
<reference evidence="1" key="1">
    <citation type="journal article" date="2023" name="Genome Biol. Evol.">
        <title>Long-read-based Genome Assembly of Drosophila gunungcola Reveals Fewer Chemosensory Genes in Flower-breeding Species.</title>
        <authorList>
            <person name="Negi A."/>
            <person name="Liao B.Y."/>
            <person name="Yeh S.D."/>
        </authorList>
    </citation>
    <scope>NUCLEOTIDE SEQUENCE</scope>
    <source>
        <strain evidence="1">Sukarami</strain>
    </source>
</reference>
<name>A0A9P9YAV0_9MUSC</name>
<evidence type="ECO:0000313" key="2">
    <source>
        <dbReference type="Proteomes" id="UP001059596"/>
    </source>
</evidence>
<dbReference type="Proteomes" id="UP001059596">
    <property type="component" value="Unassembled WGS sequence"/>
</dbReference>
<gene>
    <name evidence="1" type="ORF">M5D96_013737</name>
</gene>
<dbReference type="AlphaFoldDB" id="A0A9P9YAV0"/>
<dbReference type="EMBL" id="JAMKOV010000128">
    <property type="protein sequence ID" value="KAI8033505.1"/>
    <property type="molecule type" value="Genomic_DNA"/>
</dbReference>
<evidence type="ECO:0000313" key="1">
    <source>
        <dbReference type="EMBL" id="KAI8033505.1"/>
    </source>
</evidence>
<protein>
    <submittedName>
        <fullName evidence="1">Uncharacterized protein</fullName>
    </submittedName>
</protein>
<comment type="caution">
    <text evidence="1">The sequence shown here is derived from an EMBL/GenBank/DDBJ whole genome shotgun (WGS) entry which is preliminary data.</text>
</comment>
<organism evidence="1 2">
    <name type="scientific">Drosophila gunungcola</name>
    <name type="common">fruit fly</name>
    <dbReference type="NCBI Taxonomy" id="103775"/>
    <lineage>
        <taxon>Eukaryota</taxon>
        <taxon>Metazoa</taxon>
        <taxon>Ecdysozoa</taxon>
        <taxon>Arthropoda</taxon>
        <taxon>Hexapoda</taxon>
        <taxon>Insecta</taxon>
        <taxon>Pterygota</taxon>
        <taxon>Neoptera</taxon>
        <taxon>Endopterygota</taxon>
        <taxon>Diptera</taxon>
        <taxon>Brachycera</taxon>
        <taxon>Muscomorpha</taxon>
        <taxon>Ephydroidea</taxon>
        <taxon>Drosophilidae</taxon>
        <taxon>Drosophila</taxon>
        <taxon>Sophophora</taxon>
    </lineage>
</organism>
<accession>A0A9P9YAV0</accession>
<proteinExistence type="predicted"/>
<sequence length="65" mass="7287">MAVTPRFRASSLIRSQNGRSTLVSRAPWVHSMSRVCSRHSHSSAAPSGCQLKKETLWTMSRCRLT</sequence>